<dbReference type="AlphaFoldDB" id="A0A9D0ZIZ7"/>
<evidence type="ECO:0000313" key="3">
    <source>
        <dbReference type="EMBL" id="HIQ81528.1"/>
    </source>
</evidence>
<protein>
    <submittedName>
        <fullName evidence="3">Cell wall hydrolase</fullName>
    </submittedName>
</protein>
<keyword evidence="3" id="KW-0378">Hydrolase</keyword>
<feature type="chain" id="PRO_5038503334" evidence="1">
    <location>
        <begin position="24"/>
        <end position="138"/>
    </location>
</feature>
<evidence type="ECO:0000259" key="2">
    <source>
        <dbReference type="Pfam" id="PF07486"/>
    </source>
</evidence>
<comment type="caution">
    <text evidence="3">The sequence shown here is derived from an EMBL/GenBank/DDBJ whole genome shotgun (WGS) entry which is preliminary data.</text>
</comment>
<dbReference type="Pfam" id="PF07486">
    <property type="entry name" value="Hydrolase_2"/>
    <property type="match status" value="1"/>
</dbReference>
<gene>
    <name evidence="3" type="ORF">IAA52_00315</name>
</gene>
<dbReference type="EMBL" id="DVFZ01000005">
    <property type="protein sequence ID" value="HIQ81528.1"/>
    <property type="molecule type" value="Genomic_DNA"/>
</dbReference>
<accession>A0A9D0ZIZ7</accession>
<sequence length="138" mass="15443">MRKAAVCVALLFLAMVLPSLTFTEDQETVLLARAVYAVARDESYEAKLAVASAALNRVDDPWHPNTLEGVLNEKHQFPIGNYYDADSLRAAHEALAGRRTLPSGVMYFQAVDAQERWENDYLYKTVGGIAFYTRDGNR</sequence>
<dbReference type="Gene3D" id="1.10.10.2520">
    <property type="entry name" value="Cell wall hydrolase SleB, domain 1"/>
    <property type="match status" value="1"/>
</dbReference>
<feature type="domain" description="Cell wall hydrolase SleB" evidence="2">
    <location>
        <begin position="42"/>
        <end position="132"/>
    </location>
</feature>
<reference evidence="3" key="2">
    <citation type="journal article" date="2021" name="PeerJ">
        <title>Extensive microbial diversity within the chicken gut microbiome revealed by metagenomics and culture.</title>
        <authorList>
            <person name="Gilroy R."/>
            <person name="Ravi A."/>
            <person name="Getino M."/>
            <person name="Pursley I."/>
            <person name="Horton D.L."/>
            <person name="Alikhan N.F."/>
            <person name="Baker D."/>
            <person name="Gharbi K."/>
            <person name="Hall N."/>
            <person name="Watson M."/>
            <person name="Adriaenssens E.M."/>
            <person name="Foster-Nyarko E."/>
            <person name="Jarju S."/>
            <person name="Secka A."/>
            <person name="Antonio M."/>
            <person name="Oren A."/>
            <person name="Chaudhuri R.R."/>
            <person name="La Ragione R."/>
            <person name="Hildebrand F."/>
            <person name="Pallen M.J."/>
        </authorList>
    </citation>
    <scope>NUCLEOTIDE SEQUENCE</scope>
    <source>
        <strain evidence="3">ChiSjej6B24-2974</strain>
    </source>
</reference>
<evidence type="ECO:0000313" key="4">
    <source>
        <dbReference type="Proteomes" id="UP000824260"/>
    </source>
</evidence>
<organism evidence="3 4">
    <name type="scientific">Candidatus Pullichristensenella stercorigallinarum</name>
    <dbReference type="NCBI Taxonomy" id="2840909"/>
    <lineage>
        <taxon>Bacteria</taxon>
        <taxon>Bacillati</taxon>
        <taxon>Bacillota</taxon>
        <taxon>Clostridia</taxon>
        <taxon>Candidatus Pullichristensenella</taxon>
    </lineage>
</organism>
<dbReference type="Proteomes" id="UP000824260">
    <property type="component" value="Unassembled WGS sequence"/>
</dbReference>
<dbReference type="InterPro" id="IPR011105">
    <property type="entry name" value="Cell_wall_hydrolase_SleB"/>
</dbReference>
<reference evidence="3" key="1">
    <citation type="submission" date="2020-10" db="EMBL/GenBank/DDBJ databases">
        <authorList>
            <person name="Gilroy R."/>
        </authorList>
    </citation>
    <scope>NUCLEOTIDE SEQUENCE</scope>
    <source>
        <strain evidence="3">ChiSjej6B24-2974</strain>
    </source>
</reference>
<proteinExistence type="predicted"/>
<dbReference type="GO" id="GO:0016787">
    <property type="term" value="F:hydrolase activity"/>
    <property type="evidence" value="ECO:0007669"/>
    <property type="project" value="UniProtKB-KW"/>
</dbReference>
<name>A0A9D0ZIZ7_9FIRM</name>
<evidence type="ECO:0000256" key="1">
    <source>
        <dbReference type="SAM" id="SignalP"/>
    </source>
</evidence>
<keyword evidence="1" id="KW-0732">Signal</keyword>
<feature type="signal peptide" evidence="1">
    <location>
        <begin position="1"/>
        <end position="23"/>
    </location>
</feature>
<dbReference type="InterPro" id="IPR042047">
    <property type="entry name" value="SleB_dom1"/>
</dbReference>